<proteinExistence type="predicted"/>
<dbReference type="EMBL" id="JBGNUJ010000010">
    <property type="protein sequence ID" value="KAL3954422.1"/>
    <property type="molecule type" value="Genomic_DNA"/>
</dbReference>
<keyword evidence="2" id="KW-1185">Reference proteome</keyword>
<accession>A0ACC4DF35</accession>
<name>A0ACC4DF35_PURLI</name>
<reference evidence="1" key="1">
    <citation type="submission" date="2024-12" db="EMBL/GenBank/DDBJ databases">
        <title>Comparative genomics and development of molecular markers within Purpureocillium lilacinum and among Purpureocillium species.</title>
        <authorList>
            <person name="Yeh Z.-Y."/>
            <person name="Ni N.-T."/>
            <person name="Lo P.-H."/>
            <person name="Mushyakhwo K."/>
            <person name="Lin C.-F."/>
            <person name="Nai Y.-S."/>
        </authorList>
    </citation>
    <scope>NUCLEOTIDE SEQUENCE</scope>
    <source>
        <strain evidence="1">NCHU-NPUST-175</strain>
    </source>
</reference>
<comment type="caution">
    <text evidence="1">The sequence shown here is derived from an EMBL/GenBank/DDBJ whole genome shotgun (WGS) entry which is preliminary data.</text>
</comment>
<protein>
    <submittedName>
        <fullName evidence="1">Uncharacterized protein</fullName>
    </submittedName>
</protein>
<sequence length="1121" mass="124000">MTVSRVHKAHTKKEKEAARKRGPSLLNKGCGLGRKARVISGAFYYEPTHHRLMVKCHVPKGQRLPDLNRAFQNALESDRDAQPTSPIYVEDGAALALLDMRDGSSTIDDNSSLGSVPRATAVSDTIIAETQNDDADWDMLDGPNTPTMQLDSEIGATTATYLPDVPSEPNFTGDATTAPPEQPQTQDRIIPTPAPYNASVCTPSQFLDGMLATDPFAFSTVGQAEFNMEVHSHVHMAKVPANVKNSKSRTHVANVRLRHGAPAAGSGVVLVNAMSCNHTSWIRLSKRDYEISLQVTDRPVRLLNDVYSTDNATPSLVLLVGNQLKASALKTLGIDHRNPEGYHTLCLFVDDLGGLHDVARMLGAWLDQGEPSTSQALPSLILVSHDDLGSEALTCLEDLVQSETSVSLYSRYQNISFITLSSWWHFRRSTKHRQWHWDSFREALETSLQHARKTHLAEFLKGVQTVEALKTFAIPLLASTMILDHFPPGMHKFNPRLVYATLYRQVCLRVCREAVLSQDGSRHLVLPSAFAARVEQSLVEQFDKWVLSGMESRSWHQLQLSRYRNEWEALRSDHTCLSCLCRRPMYTLPCAHMICQECVKIFGRKVDGKIGIKPDTATVRILSIDGGGTRARVPLGFLQEIQDCVGLPYPVQHNFDIIFGTSSGAISVCGMCVNGWPVEDCIASSEALARLVFRPRQVSQLPLAWIPPVHAMWQLLLSVALDSRYPAKGLEKTLQKLFGSKRSIMDHSMATEMGQFIGMPVTSTVDASTYIITNYNGVGRRKDKADYHALQPKCGINRVPLWQFLRGCTAAPLYFTPQYIQGIGYQDGGLTYNNPAAIAIDEAAALFPSMPKPSIVLSLGTGFAKQSPTRPSKIRRVVGDPFVARLLRAFMKQGDSDRAWRQMLSHRSIGESGELFRFDIEYSDNGPSLDNIKDIEYLGATAKKSIRNSPELIRLAHCIRAELFYFELEGKPRLVNGVYECVGTLLCRLAPGTEGFKALMDRLDGLLATLQIGTRVVTAGFRNRTSNADGFRKHITFHVSARLTPFSITLCEGPAGECHISGSPFTLDGLVKAQRLDAGFGTADHRDVQAMHHIPGNERVPSSVKRACPRDPSGGNKRRRL</sequence>
<dbReference type="Proteomes" id="UP001638806">
    <property type="component" value="Unassembled WGS sequence"/>
</dbReference>
<organism evidence="1 2">
    <name type="scientific">Purpureocillium lilacinum</name>
    <name type="common">Paecilomyces lilacinus</name>
    <dbReference type="NCBI Taxonomy" id="33203"/>
    <lineage>
        <taxon>Eukaryota</taxon>
        <taxon>Fungi</taxon>
        <taxon>Dikarya</taxon>
        <taxon>Ascomycota</taxon>
        <taxon>Pezizomycotina</taxon>
        <taxon>Sordariomycetes</taxon>
        <taxon>Hypocreomycetidae</taxon>
        <taxon>Hypocreales</taxon>
        <taxon>Ophiocordycipitaceae</taxon>
        <taxon>Purpureocillium</taxon>
    </lineage>
</organism>
<evidence type="ECO:0000313" key="1">
    <source>
        <dbReference type="EMBL" id="KAL3954422.1"/>
    </source>
</evidence>
<evidence type="ECO:0000313" key="2">
    <source>
        <dbReference type="Proteomes" id="UP001638806"/>
    </source>
</evidence>
<gene>
    <name evidence="1" type="ORF">ACCO45_009985</name>
</gene>